<feature type="region of interest" description="Disordered" evidence="1">
    <location>
        <begin position="900"/>
        <end position="919"/>
    </location>
</feature>
<evidence type="ECO:0000313" key="3">
    <source>
        <dbReference type="EMBL" id="MBD2186145.1"/>
    </source>
</evidence>
<feature type="domain" description="Telomere resolvase ResT/TelK catalytic" evidence="2">
    <location>
        <begin position="110"/>
        <end position="284"/>
    </location>
</feature>
<sequence>MTREDRQRIKELYTDWWNSIAFKASGKMLAAGTLMNLHSDLTKAIAIHFEDRLTNDNSFRSPTGNQELRHIALAECKPPQEVVDRHNQRNQLRLLERVSNRGFLDRPFEIVTRAQRLLHSGLEASIYSDIAAALVVLTGRRVSEILVTAEFSRCTAYSVWFTGQLKTRGKELAAVEIPTLIEADRIINGVSRLRELFLVDDTNRDLLDSYKNDVRCQVIRTFCDLVPTIQMVEGEMRPTTHRMRAVYNCLATFFYAPPGLKDDLYTKVIMAHEDRNSTLNYMVYQIADEVIAATGGKRQGILLERPGVKVLQVFQTSLPGRAEGTLVEAMAFPAVPTVVATVVENPDAVGDYTDDGEPSAVFSNSFAVIGSGSVQSAIVRSQSNEAITITTKTTKEAAIDRVGSKPVVDIEKISPCQSVSPSFHQSQPTFDRHTPISNHTRIDGHGNNGHTDEDEDDYFSTDGESGVDSDVVSHQLLNSDSDSKGAINLDVYLAICQQLLSSPHFGPLATGLVAVTGRSVASLIKSGIFKLTDEPHQLLFSHQLSPVARITTLLDSRLIVGAIEHLRYHRWTAMKRLRYEAPNQIEYICRPLLQRSIKKFFASVIPDVSYSGLIAAYELLSVKSASDGVAIARATDASDASDAGIDSCTNIAIARADDDDRSGETKEQQTGDGTDVLRLGVSEPLHLTLEGEVWEDFQAIASHLGLAVEDALPAILRLARRSLSGVEQMSVAAAESGSQMASSVVEADSLAAESSSVEEVSEPVLEAPTTYQLAAKIAQLELQLQQVTALIGHLNSDQASSDMPSSDSLTNSQPEAQRKSQKPRISASISNQENGSNLKGRALQKIDRTARAVMQFNEQAVEPEQKWFISESLIFRLTGCNRPAVRRYFQLSRSAIDEHNQHHQLSERHNQLKGKSRDEQGLQAFVDRTLV</sequence>
<dbReference type="Gene3D" id="1.10.443.30">
    <property type="entry name" value="Telomere resolvase"/>
    <property type="match status" value="2"/>
</dbReference>
<evidence type="ECO:0000259" key="2">
    <source>
        <dbReference type="Pfam" id="PF16684"/>
    </source>
</evidence>
<feature type="region of interest" description="Disordered" evidence="1">
    <location>
        <begin position="796"/>
        <end position="841"/>
    </location>
</feature>
<gene>
    <name evidence="3" type="ORF">H6G03_34660</name>
</gene>
<feature type="domain" description="Telomere resolvase ResT/TelK catalytic" evidence="2">
    <location>
        <begin position="487"/>
        <end position="606"/>
    </location>
</feature>
<evidence type="ECO:0000256" key="1">
    <source>
        <dbReference type="SAM" id="MobiDB-lite"/>
    </source>
</evidence>
<reference evidence="3" key="2">
    <citation type="submission" date="2020-08" db="EMBL/GenBank/DDBJ databases">
        <authorList>
            <person name="Chen M."/>
            <person name="Teng W."/>
            <person name="Zhao L."/>
            <person name="Hu C."/>
            <person name="Zhou Y."/>
            <person name="Han B."/>
            <person name="Song L."/>
            <person name="Shu W."/>
        </authorList>
    </citation>
    <scope>NUCLEOTIDE SEQUENCE</scope>
    <source>
        <strain evidence="3">FACHB-1375</strain>
    </source>
</reference>
<proteinExistence type="predicted"/>
<feature type="region of interest" description="Disordered" evidence="1">
    <location>
        <begin position="418"/>
        <end position="464"/>
    </location>
</feature>
<feature type="compositionally biased region" description="Basic and acidic residues" evidence="1">
    <location>
        <begin position="430"/>
        <end position="444"/>
    </location>
</feature>
<accession>A0A926VLJ4</accession>
<organism evidence="3 4">
    <name type="scientific">Aerosakkonema funiforme FACHB-1375</name>
    <dbReference type="NCBI Taxonomy" id="2949571"/>
    <lineage>
        <taxon>Bacteria</taxon>
        <taxon>Bacillati</taxon>
        <taxon>Cyanobacteriota</taxon>
        <taxon>Cyanophyceae</taxon>
        <taxon>Oscillatoriophycideae</taxon>
        <taxon>Aerosakkonematales</taxon>
        <taxon>Aerosakkonemataceae</taxon>
        <taxon>Aerosakkonema</taxon>
    </lineage>
</organism>
<dbReference type="EMBL" id="JACJPW010000169">
    <property type="protein sequence ID" value="MBD2186145.1"/>
    <property type="molecule type" value="Genomic_DNA"/>
</dbReference>
<name>A0A926VLJ4_9CYAN</name>
<dbReference type="RefSeq" id="WP_190475173.1">
    <property type="nucleotide sequence ID" value="NZ_JACJPW010000169.1"/>
</dbReference>
<reference evidence="3" key="1">
    <citation type="journal article" date="2015" name="ISME J.">
        <title>Draft Genome Sequence of Streptomyces incarnatus NRRL8089, which Produces the Nucleoside Antibiotic Sinefungin.</title>
        <authorList>
            <person name="Oshima K."/>
            <person name="Hattori M."/>
            <person name="Shimizu H."/>
            <person name="Fukuda K."/>
            <person name="Nemoto M."/>
            <person name="Inagaki K."/>
            <person name="Tamura T."/>
        </authorList>
    </citation>
    <scope>NUCLEOTIDE SEQUENCE</scope>
    <source>
        <strain evidence="3">FACHB-1375</strain>
    </source>
</reference>
<dbReference type="InterPro" id="IPR032047">
    <property type="entry name" value="ResT/TelK_cat"/>
</dbReference>
<dbReference type="Proteomes" id="UP000641646">
    <property type="component" value="Unassembled WGS sequence"/>
</dbReference>
<dbReference type="AlphaFoldDB" id="A0A926VLJ4"/>
<feature type="region of interest" description="Disordered" evidence="1">
    <location>
        <begin position="656"/>
        <end position="675"/>
    </location>
</feature>
<feature type="compositionally biased region" description="Polar residues" evidence="1">
    <location>
        <begin position="418"/>
        <end position="429"/>
    </location>
</feature>
<comment type="caution">
    <text evidence="3">The sequence shown here is derived from an EMBL/GenBank/DDBJ whole genome shotgun (WGS) entry which is preliminary data.</text>
</comment>
<dbReference type="InterPro" id="IPR038280">
    <property type="entry name" value="ResT/TelK_cat_sf"/>
</dbReference>
<feature type="compositionally biased region" description="Polar residues" evidence="1">
    <location>
        <begin position="796"/>
        <end position="815"/>
    </location>
</feature>
<dbReference type="Pfam" id="PF16684">
    <property type="entry name" value="ResT-TelK_cat"/>
    <property type="match status" value="2"/>
</dbReference>
<evidence type="ECO:0000313" key="4">
    <source>
        <dbReference type="Proteomes" id="UP000641646"/>
    </source>
</evidence>
<feature type="compositionally biased region" description="Polar residues" evidence="1">
    <location>
        <begin position="827"/>
        <end position="837"/>
    </location>
</feature>
<keyword evidence="4" id="KW-1185">Reference proteome</keyword>
<feature type="compositionally biased region" description="Basic and acidic residues" evidence="1">
    <location>
        <begin position="656"/>
        <end position="669"/>
    </location>
</feature>
<protein>
    <recommendedName>
        <fullName evidence="2">Telomere resolvase ResT/TelK catalytic domain-containing protein</fullName>
    </recommendedName>
</protein>